<dbReference type="EMBL" id="JARPUR010000001">
    <property type="protein sequence ID" value="KAK4886635.1"/>
    <property type="molecule type" value="Genomic_DNA"/>
</dbReference>
<reference evidence="5" key="1">
    <citation type="submission" date="2023-01" db="EMBL/GenBank/DDBJ databases">
        <title>Key to firefly adult light organ development and bioluminescence: homeobox transcription factors regulate luciferase expression and transportation to peroxisome.</title>
        <authorList>
            <person name="Fu X."/>
        </authorList>
    </citation>
    <scope>NUCLEOTIDE SEQUENCE [LARGE SCALE GENOMIC DNA]</scope>
</reference>
<keyword evidence="1" id="KW-0539">Nucleus</keyword>
<comment type="caution">
    <text evidence="4">The sequence shown here is derived from an EMBL/GenBank/DDBJ whole genome shotgun (WGS) entry which is preliminary data.</text>
</comment>
<proteinExistence type="predicted"/>
<dbReference type="GO" id="GO:0003677">
    <property type="term" value="F:DNA binding"/>
    <property type="evidence" value="ECO:0007669"/>
    <property type="project" value="InterPro"/>
</dbReference>
<organism evidence="4 5">
    <name type="scientific">Aquatica leii</name>
    <dbReference type="NCBI Taxonomy" id="1421715"/>
    <lineage>
        <taxon>Eukaryota</taxon>
        <taxon>Metazoa</taxon>
        <taxon>Ecdysozoa</taxon>
        <taxon>Arthropoda</taxon>
        <taxon>Hexapoda</taxon>
        <taxon>Insecta</taxon>
        <taxon>Pterygota</taxon>
        <taxon>Neoptera</taxon>
        <taxon>Endopterygota</taxon>
        <taxon>Coleoptera</taxon>
        <taxon>Polyphaga</taxon>
        <taxon>Elateriformia</taxon>
        <taxon>Elateroidea</taxon>
        <taxon>Lampyridae</taxon>
        <taxon>Luciolinae</taxon>
        <taxon>Aquatica</taxon>
    </lineage>
</organism>
<accession>A0AAN7SSX5</accession>
<dbReference type="Pfam" id="PF02944">
    <property type="entry name" value="BESS"/>
    <property type="match status" value="1"/>
</dbReference>
<sequence length="500" mass="55330">MKKKTVSGQEASNRKYIYARQMDFLLHCGISSATTTSVDEDTETQTDEYADDPVGEINVAALAEPPARPSSRQSPPLSITPEVTAAKNVPPERKHTASEFSRIPAAKRRVILEEDLLKFLNSTPAETPVQPTDDDKSFFESLLPIVKTLPVDTKLEFRCIVINKLKELRALVYSAQNVPSTTVLMPIHQQDVIVLPQKRHAPTDTPANLNQPLCISLNQQQQAMHNPLQQQFSYINLPTGIVAPRTTEGNVSHIEALQESQTSLLDNDDIEDEQFSDENSANVDFSSQVSVTADVSQEIASADISQVVAKDGISKVNTNRGSLRVNKSPRELVSEATNMSSSSTATSRLKRTSRREENIAVEQQLLNIETKKLALLQTPEDENSLFLRSLLPYFQKMDPLQQLRVRNKFQETLIDEMSPPFTNLQPGNTHYPDRPSTASSVHSSTYSNVCSPPTTSFQAGNTQYYSDCPITAGSSPHLSTYLDVSSLSVNCTRCILCKCC</sequence>
<evidence type="ECO:0000313" key="5">
    <source>
        <dbReference type="Proteomes" id="UP001353858"/>
    </source>
</evidence>
<evidence type="ECO:0000313" key="4">
    <source>
        <dbReference type="EMBL" id="KAK4886635.1"/>
    </source>
</evidence>
<comment type="subcellular location">
    <subcellularLocation>
        <location evidence="1">Nucleus</location>
    </subcellularLocation>
</comment>
<feature type="region of interest" description="Disordered" evidence="2">
    <location>
        <begin position="64"/>
        <end position="99"/>
    </location>
</feature>
<dbReference type="Proteomes" id="UP001353858">
    <property type="component" value="Unassembled WGS sequence"/>
</dbReference>
<keyword evidence="5" id="KW-1185">Reference proteome</keyword>
<dbReference type="InterPro" id="IPR004210">
    <property type="entry name" value="BESS_motif"/>
</dbReference>
<evidence type="ECO:0000259" key="3">
    <source>
        <dbReference type="PROSITE" id="PS51031"/>
    </source>
</evidence>
<gene>
    <name evidence="4" type="ORF">RN001_002906</name>
</gene>
<dbReference type="AlphaFoldDB" id="A0AAN7SSX5"/>
<dbReference type="GO" id="GO:0005634">
    <property type="term" value="C:nucleus"/>
    <property type="evidence" value="ECO:0007669"/>
    <property type="project" value="UniProtKB-SubCell"/>
</dbReference>
<feature type="region of interest" description="Disordered" evidence="2">
    <location>
        <begin position="35"/>
        <end position="54"/>
    </location>
</feature>
<evidence type="ECO:0000256" key="1">
    <source>
        <dbReference type="PROSITE-ProRule" id="PRU00371"/>
    </source>
</evidence>
<evidence type="ECO:0000256" key="2">
    <source>
        <dbReference type="SAM" id="MobiDB-lite"/>
    </source>
</evidence>
<feature type="compositionally biased region" description="Acidic residues" evidence="2">
    <location>
        <begin position="38"/>
        <end position="54"/>
    </location>
</feature>
<feature type="domain" description="BESS" evidence="3">
    <location>
        <begin position="132"/>
        <end position="171"/>
    </location>
</feature>
<dbReference type="PROSITE" id="PS51031">
    <property type="entry name" value="BESS"/>
    <property type="match status" value="2"/>
</dbReference>
<protein>
    <recommendedName>
        <fullName evidence="3">BESS domain-containing protein</fullName>
    </recommendedName>
</protein>
<name>A0AAN7SSX5_9COLE</name>
<feature type="domain" description="BESS" evidence="3">
    <location>
        <begin position="380"/>
        <end position="419"/>
    </location>
</feature>